<sequence length="70" mass="8121">MAIKNKKYLGLITYKIRKKDVEIITLNSIIKTVYPNAMSFSIKLKPEIPEIGNCGIPIRDEIELEFKMKH</sequence>
<evidence type="ECO:0000313" key="1">
    <source>
        <dbReference type="EMBL" id="PJA84929.1"/>
    </source>
</evidence>
<gene>
    <name evidence="1" type="ORF">CO145_00210</name>
</gene>
<dbReference type="AlphaFoldDB" id="A0A2M7Z5R5"/>
<dbReference type="EMBL" id="PFVR01000006">
    <property type="protein sequence ID" value="PJA84929.1"/>
    <property type="molecule type" value="Genomic_DNA"/>
</dbReference>
<protein>
    <submittedName>
        <fullName evidence="1">Uncharacterized protein</fullName>
    </submittedName>
</protein>
<name>A0A2M7Z5R5_9BACT</name>
<organism evidence="1 2">
    <name type="scientific">Candidatus Nealsonbacteria bacterium CG_4_9_14_3_um_filter_37_13</name>
    <dbReference type="NCBI Taxonomy" id="1974695"/>
    <lineage>
        <taxon>Bacteria</taxon>
        <taxon>Candidatus Nealsoniibacteriota</taxon>
    </lineage>
</organism>
<proteinExistence type="predicted"/>
<comment type="caution">
    <text evidence="1">The sequence shown here is derived from an EMBL/GenBank/DDBJ whole genome shotgun (WGS) entry which is preliminary data.</text>
</comment>
<dbReference type="Proteomes" id="UP000231034">
    <property type="component" value="Unassembled WGS sequence"/>
</dbReference>
<reference evidence="2" key="1">
    <citation type="submission" date="2017-09" db="EMBL/GenBank/DDBJ databases">
        <title>Depth-based differentiation of microbial function through sediment-hosted aquifers and enrichment of novel symbionts in the deep terrestrial subsurface.</title>
        <authorList>
            <person name="Probst A.J."/>
            <person name="Ladd B."/>
            <person name="Jarett J.K."/>
            <person name="Geller-Mcgrath D.E."/>
            <person name="Sieber C.M.K."/>
            <person name="Emerson J.B."/>
            <person name="Anantharaman K."/>
            <person name="Thomas B.C."/>
            <person name="Malmstrom R."/>
            <person name="Stieglmeier M."/>
            <person name="Klingl A."/>
            <person name="Woyke T."/>
            <person name="Ryan C.M."/>
            <person name="Banfield J.F."/>
        </authorList>
    </citation>
    <scope>NUCLEOTIDE SEQUENCE [LARGE SCALE GENOMIC DNA]</scope>
</reference>
<evidence type="ECO:0000313" key="2">
    <source>
        <dbReference type="Proteomes" id="UP000231034"/>
    </source>
</evidence>
<accession>A0A2M7Z5R5</accession>